<dbReference type="Gene3D" id="2.40.50.140">
    <property type="entry name" value="Nucleic acid-binding proteins"/>
    <property type="match status" value="1"/>
</dbReference>
<dbReference type="EMBL" id="MQVR01000010">
    <property type="protein sequence ID" value="OKL54655.1"/>
    <property type="molecule type" value="Genomic_DNA"/>
</dbReference>
<name>A0A1Q5Q4B4_9ACTO</name>
<keyword evidence="7" id="KW-0234">DNA repair</keyword>
<dbReference type="PROSITE" id="PS51194">
    <property type="entry name" value="HELICASE_CTER"/>
    <property type="match status" value="1"/>
</dbReference>
<dbReference type="SUPFAM" id="SSF52540">
    <property type="entry name" value="P-loop containing nucleoside triphosphate hydrolases"/>
    <property type="match status" value="2"/>
</dbReference>
<dbReference type="InterPro" id="IPR001650">
    <property type="entry name" value="Helicase_C-like"/>
</dbReference>
<evidence type="ECO:0000256" key="7">
    <source>
        <dbReference type="ARBA" id="ARBA00023204"/>
    </source>
</evidence>
<dbReference type="SMART" id="SM00490">
    <property type="entry name" value="HELICc"/>
    <property type="match status" value="1"/>
</dbReference>
<dbReference type="Pfam" id="PF17191">
    <property type="entry name" value="RecG_wedge"/>
    <property type="match status" value="1"/>
</dbReference>
<dbReference type="SUPFAM" id="SSF50249">
    <property type="entry name" value="Nucleic acid-binding proteins"/>
    <property type="match status" value="1"/>
</dbReference>
<sequence length="722" mass="77549">MANDAALRPFFYQNLARHLGATSAKKLARLGLHSVTDLLWYVPFRLSDPGDLVPISRLRPDMPAVVELEITSTTSKTTRTGTVVVEVAGTDGHDTMTLVHFTRRRNLIAYYKKRFTPGTRGFFAGTAKDSYGTIQFSHPDAYLYEHPSQRAAALREATELQPVYHASSAVGSSAIATAVGAILDTARDGDIPEIIPDAIRAEHDMPSLAQTFRNVHQPADADTYAKALGHLKFTEAFLLQLLLAQRRQAAKELRATAWPISEDGLVRRFDAALPFDLTEGQRTVGDQIASDLSNPTPMMRLLQGDVGAGKTVVALRAMLQVVDGGGQAVLLAPTEVLAYQHYRTLTALVADLGVHVTLVTGSQKSAERRRTRAEVASGEASIIVGTHALFSNDVIFTDVGLVVVDEQHRFGVEQRDQLRHGPTGPAHILHMTATPIPRTIALTVFGDLEVSTLREVPAGRAAVETFRVANDNERWMARMWARAAEEVAAGGRVFVVCPRIGTDDDASDGADLIEAEDDKPRVLAGVAATAAALADNPALAGISIGQLHGRMSAADKDAAMAAFAAGEAPILVTTTVIEVGVDVPDATVMIILDADRFGLAQLHQLRGRIGRGTKPGLCFVVSQQPTLPSADRLAEFCATTDGFHLAEVDLANRREGDVLGRYQTGGRSGLRVLSAVSDRPIIEHARTAARQTVAANPELANEPGLRAALLELAAEGEYLERT</sequence>
<evidence type="ECO:0000256" key="5">
    <source>
        <dbReference type="ARBA" id="ARBA00022840"/>
    </source>
</evidence>
<evidence type="ECO:0000256" key="2">
    <source>
        <dbReference type="ARBA" id="ARBA00022763"/>
    </source>
</evidence>
<comment type="caution">
    <text evidence="10">The sequence shown here is derived from an EMBL/GenBank/DDBJ whole genome shotgun (WGS) entry which is preliminary data.</text>
</comment>
<keyword evidence="3" id="KW-0378">Hydrolase</keyword>
<dbReference type="OrthoDB" id="9804325at2"/>
<keyword evidence="6" id="KW-0238">DNA-binding</keyword>
<evidence type="ECO:0000259" key="8">
    <source>
        <dbReference type="PROSITE" id="PS51192"/>
    </source>
</evidence>
<evidence type="ECO:0000259" key="9">
    <source>
        <dbReference type="PROSITE" id="PS51194"/>
    </source>
</evidence>
<proteinExistence type="predicted"/>
<keyword evidence="1" id="KW-0547">Nucleotide-binding</keyword>
<keyword evidence="5" id="KW-0067">ATP-binding</keyword>
<dbReference type="PROSITE" id="PS51192">
    <property type="entry name" value="HELICASE_ATP_BIND_1"/>
    <property type="match status" value="1"/>
</dbReference>
<dbReference type="InterPro" id="IPR027417">
    <property type="entry name" value="P-loop_NTPase"/>
</dbReference>
<evidence type="ECO:0000256" key="3">
    <source>
        <dbReference type="ARBA" id="ARBA00022801"/>
    </source>
</evidence>
<dbReference type="InterPro" id="IPR011545">
    <property type="entry name" value="DEAD/DEAH_box_helicase_dom"/>
</dbReference>
<dbReference type="SMART" id="SM00487">
    <property type="entry name" value="DEXDc"/>
    <property type="match status" value="1"/>
</dbReference>
<dbReference type="AlphaFoldDB" id="A0A1Q5Q4B4"/>
<dbReference type="Proteomes" id="UP000185628">
    <property type="component" value="Unassembled WGS sequence"/>
</dbReference>
<dbReference type="InterPro" id="IPR012340">
    <property type="entry name" value="NA-bd_OB-fold"/>
</dbReference>
<evidence type="ECO:0000256" key="1">
    <source>
        <dbReference type="ARBA" id="ARBA00022741"/>
    </source>
</evidence>
<dbReference type="InterPro" id="IPR014001">
    <property type="entry name" value="Helicase_ATP-bd"/>
</dbReference>
<dbReference type="Gene3D" id="3.40.50.300">
    <property type="entry name" value="P-loop containing nucleotide triphosphate hydrolases"/>
    <property type="match status" value="2"/>
</dbReference>
<keyword evidence="4" id="KW-0347">Helicase</keyword>
<dbReference type="GO" id="GO:0003677">
    <property type="term" value="F:DNA binding"/>
    <property type="evidence" value="ECO:0007669"/>
    <property type="project" value="UniProtKB-KW"/>
</dbReference>
<dbReference type="PANTHER" id="PTHR47964">
    <property type="entry name" value="ATP-DEPENDENT DNA HELICASE HOMOLOG RECG, CHLOROPLASTIC"/>
    <property type="match status" value="1"/>
</dbReference>
<protein>
    <submittedName>
        <fullName evidence="10">Uncharacterized protein</fullName>
    </submittedName>
</protein>
<gene>
    <name evidence="10" type="ORF">BSZ39_02930</name>
</gene>
<reference evidence="11" key="1">
    <citation type="submission" date="2016-12" db="EMBL/GenBank/DDBJ databases">
        <authorList>
            <person name="Meng X."/>
        </authorList>
    </citation>
    <scope>NUCLEOTIDE SEQUENCE [LARGE SCALE GENOMIC DNA]</scope>
    <source>
        <strain evidence="11">DSM 19116</strain>
    </source>
</reference>
<dbReference type="Pfam" id="PF00271">
    <property type="entry name" value="Helicase_C"/>
    <property type="match status" value="1"/>
</dbReference>
<dbReference type="GO" id="GO:0003678">
    <property type="term" value="F:DNA helicase activity"/>
    <property type="evidence" value="ECO:0007669"/>
    <property type="project" value="TreeGrafter"/>
</dbReference>
<dbReference type="CDD" id="cd04488">
    <property type="entry name" value="RecG_wedge_OBF"/>
    <property type="match status" value="1"/>
</dbReference>
<dbReference type="RefSeq" id="WP_073715897.1">
    <property type="nucleotide sequence ID" value="NZ_MQVR01000010.1"/>
</dbReference>
<dbReference type="Pfam" id="PF00270">
    <property type="entry name" value="DEAD"/>
    <property type="match status" value="1"/>
</dbReference>
<evidence type="ECO:0000256" key="6">
    <source>
        <dbReference type="ARBA" id="ARBA00023125"/>
    </source>
</evidence>
<evidence type="ECO:0000313" key="11">
    <source>
        <dbReference type="Proteomes" id="UP000185628"/>
    </source>
</evidence>
<evidence type="ECO:0000256" key="4">
    <source>
        <dbReference type="ARBA" id="ARBA00022806"/>
    </source>
</evidence>
<organism evidence="10 11">
    <name type="scientific">Bowdeniella nasicola</name>
    <dbReference type="NCBI Taxonomy" id="208480"/>
    <lineage>
        <taxon>Bacteria</taxon>
        <taxon>Bacillati</taxon>
        <taxon>Actinomycetota</taxon>
        <taxon>Actinomycetes</taxon>
        <taxon>Actinomycetales</taxon>
        <taxon>Actinomycetaceae</taxon>
        <taxon>Bowdeniella</taxon>
    </lineage>
</organism>
<dbReference type="InterPro" id="IPR033454">
    <property type="entry name" value="RecG_wedge"/>
</dbReference>
<feature type="domain" description="Helicase C-terminal" evidence="9">
    <location>
        <begin position="471"/>
        <end position="651"/>
    </location>
</feature>
<dbReference type="InterPro" id="IPR047112">
    <property type="entry name" value="RecG/Mfd"/>
</dbReference>
<accession>A0A1Q5Q4B4</accession>
<dbReference type="GO" id="GO:0006281">
    <property type="term" value="P:DNA repair"/>
    <property type="evidence" value="ECO:0007669"/>
    <property type="project" value="UniProtKB-KW"/>
</dbReference>
<evidence type="ECO:0000313" key="10">
    <source>
        <dbReference type="EMBL" id="OKL54655.1"/>
    </source>
</evidence>
<dbReference type="PANTHER" id="PTHR47964:SF1">
    <property type="entry name" value="ATP-DEPENDENT DNA HELICASE HOMOLOG RECG, CHLOROPLASTIC"/>
    <property type="match status" value="1"/>
</dbReference>
<dbReference type="GO" id="GO:0016787">
    <property type="term" value="F:hydrolase activity"/>
    <property type="evidence" value="ECO:0007669"/>
    <property type="project" value="UniProtKB-KW"/>
</dbReference>
<feature type="domain" description="Helicase ATP-binding" evidence="8">
    <location>
        <begin position="291"/>
        <end position="453"/>
    </location>
</feature>
<keyword evidence="11" id="KW-1185">Reference proteome</keyword>
<keyword evidence="2" id="KW-0227">DNA damage</keyword>
<dbReference type="GO" id="GO:0005524">
    <property type="term" value="F:ATP binding"/>
    <property type="evidence" value="ECO:0007669"/>
    <property type="project" value="UniProtKB-KW"/>
</dbReference>